<organism evidence="1 2">
    <name type="scientific">Corynespora cassiicola Philippines</name>
    <dbReference type="NCBI Taxonomy" id="1448308"/>
    <lineage>
        <taxon>Eukaryota</taxon>
        <taxon>Fungi</taxon>
        <taxon>Dikarya</taxon>
        <taxon>Ascomycota</taxon>
        <taxon>Pezizomycotina</taxon>
        <taxon>Dothideomycetes</taxon>
        <taxon>Pleosporomycetidae</taxon>
        <taxon>Pleosporales</taxon>
        <taxon>Corynesporascaceae</taxon>
        <taxon>Corynespora</taxon>
    </lineage>
</organism>
<keyword evidence="2" id="KW-1185">Reference proteome</keyword>
<evidence type="ECO:0000313" key="1">
    <source>
        <dbReference type="EMBL" id="PSN74781.1"/>
    </source>
</evidence>
<proteinExistence type="predicted"/>
<evidence type="ECO:0000313" key="2">
    <source>
        <dbReference type="Proteomes" id="UP000240883"/>
    </source>
</evidence>
<dbReference type="EMBL" id="KZ678128">
    <property type="protein sequence ID" value="PSN74781.1"/>
    <property type="molecule type" value="Genomic_DNA"/>
</dbReference>
<protein>
    <submittedName>
        <fullName evidence="1">Uncharacterized protein</fullName>
    </submittedName>
</protein>
<dbReference type="AlphaFoldDB" id="A0A2T2PAV0"/>
<dbReference type="Proteomes" id="UP000240883">
    <property type="component" value="Unassembled WGS sequence"/>
</dbReference>
<gene>
    <name evidence="1" type="ORF">BS50DRAFT_581559</name>
</gene>
<reference evidence="1 2" key="1">
    <citation type="journal article" date="2018" name="Front. Microbiol.">
        <title>Genome-Wide Analysis of Corynespora cassiicola Leaf Fall Disease Putative Effectors.</title>
        <authorList>
            <person name="Lopez D."/>
            <person name="Ribeiro S."/>
            <person name="Label P."/>
            <person name="Fumanal B."/>
            <person name="Venisse J.S."/>
            <person name="Kohler A."/>
            <person name="de Oliveira R.R."/>
            <person name="Labutti K."/>
            <person name="Lipzen A."/>
            <person name="Lail K."/>
            <person name="Bauer D."/>
            <person name="Ohm R.A."/>
            <person name="Barry K.W."/>
            <person name="Spatafora J."/>
            <person name="Grigoriev I.V."/>
            <person name="Martin F.M."/>
            <person name="Pujade-Renaud V."/>
        </authorList>
    </citation>
    <scope>NUCLEOTIDE SEQUENCE [LARGE SCALE GENOMIC DNA]</scope>
    <source>
        <strain evidence="1 2">Philippines</strain>
    </source>
</reference>
<name>A0A2T2PAV0_CORCC</name>
<sequence>MATNMEMSKAVPSLISEIETTSEFIDRYSGYIPKWIDIIENDIVHSSSEDASRVRSLRSLLSQNKEIRTLLAEKTSMQVLREIAVKLDEYTLSILNHINSIPGFFVTFTKAGAPSPPRDQQAPLDIYVNTRAAKHTIRDFRASGWSWVLHNNLNSLLHDLGLSKTDGARALLLDARCRTREAESAAIWMFDFFRLLRNSDGVAHSQEKHDRVFDDKDDSRVREIFKTKALACQNGSKVSSGSLLDNAIRFFHLCRS</sequence>
<accession>A0A2T2PAV0</accession>